<name>A0A2G9QLQ3_AQUCT</name>
<dbReference type="SUPFAM" id="SSF54593">
    <property type="entry name" value="Glyoxalase/Bleomycin resistance protein/Dihydroxybiphenyl dioxygenase"/>
    <property type="match status" value="2"/>
</dbReference>
<accession>A0A2G9QLQ3</accession>
<evidence type="ECO:0000313" key="2">
    <source>
        <dbReference type="EMBL" id="PIO16517.1"/>
    </source>
</evidence>
<evidence type="ECO:0000313" key="3">
    <source>
        <dbReference type="Proteomes" id="UP000228934"/>
    </source>
</evidence>
<gene>
    <name evidence="2" type="ORF">AB205_0179500</name>
</gene>
<dbReference type="InterPro" id="IPR043193">
    <property type="entry name" value="GLOD4"/>
</dbReference>
<protein>
    <recommendedName>
        <fullName evidence="1">VOC domain-containing protein</fullName>
    </recommendedName>
</protein>
<dbReference type="EMBL" id="KV951516">
    <property type="protein sequence ID" value="PIO16517.1"/>
    <property type="molecule type" value="Genomic_DNA"/>
</dbReference>
<dbReference type="Proteomes" id="UP000228934">
    <property type="component" value="Unassembled WGS sequence"/>
</dbReference>
<feature type="non-terminal residue" evidence="2">
    <location>
        <position position="141"/>
    </location>
</feature>
<dbReference type="Gene3D" id="3.10.180.10">
    <property type="entry name" value="2,3-Dihydroxybiphenyl 1,2-Dioxygenase, domain 1"/>
    <property type="match status" value="2"/>
</dbReference>
<evidence type="ECO:0000259" key="1">
    <source>
        <dbReference type="PROSITE" id="PS51819"/>
    </source>
</evidence>
<feature type="domain" description="VOC" evidence="1">
    <location>
        <begin position="5"/>
        <end position="141"/>
    </location>
</feature>
<dbReference type="PANTHER" id="PTHR46466:SF1">
    <property type="entry name" value="GLYOXALASE DOMAIN-CONTAINING PROTEIN 4"/>
    <property type="match status" value="1"/>
</dbReference>
<proteinExistence type="predicted"/>
<dbReference type="PROSITE" id="PS51819">
    <property type="entry name" value="VOC"/>
    <property type="match status" value="1"/>
</dbReference>
<organism evidence="2 3">
    <name type="scientific">Aquarana catesbeiana</name>
    <name type="common">American bullfrog</name>
    <name type="synonym">Rana catesbeiana</name>
    <dbReference type="NCBI Taxonomy" id="8400"/>
    <lineage>
        <taxon>Eukaryota</taxon>
        <taxon>Metazoa</taxon>
        <taxon>Chordata</taxon>
        <taxon>Craniata</taxon>
        <taxon>Vertebrata</taxon>
        <taxon>Euteleostomi</taxon>
        <taxon>Amphibia</taxon>
        <taxon>Batrachia</taxon>
        <taxon>Anura</taxon>
        <taxon>Neobatrachia</taxon>
        <taxon>Ranoidea</taxon>
        <taxon>Ranidae</taxon>
        <taxon>Aquarana</taxon>
    </lineage>
</organism>
<dbReference type="InterPro" id="IPR037523">
    <property type="entry name" value="VOC_core"/>
</dbReference>
<dbReference type="PANTHER" id="PTHR46466">
    <property type="entry name" value="GLYOXALASE DOMAIN-CONTAINING PROTEIN 4"/>
    <property type="match status" value="1"/>
</dbReference>
<dbReference type="OrthoDB" id="9903162at2759"/>
<reference evidence="3" key="1">
    <citation type="journal article" date="2017" name="Nat. Commun.">
        <title>The North American bullfrog draft genome provides insight into hormonal regulation of long noncoding RNA.</title>
        <authorList>
            <person name="Hammond S.A."/>
            <person name="Warren R.L."/>
            <person name="Vandervalk B.P."/>
            <person name="Kucuk E."/>
            <person name="Khan H."/>
            <person name="Gibb E.A."/>
            <person name="Pandoh P."/>
            <person name="Kirk H."/>
            <person name="Zhao Y."/>
            <person name="Jones M."/>
            <person name="Mungall A.J."/>
            <person name="Coope R."/>
            <person name="Pleasance S."/>
            <person name="Moore R.A."/>
            <person name="Holt R.A."/>
            <person name="Round J.M."/>
            <person name="Ohora S."/>
            <person name="Walle B.V."/>
            <person name="Veldhoen N."/>
            <person name="Helbing C.C."/>
            <person name="Birol I."/>
        </authorList>
    </citation>
    <scope>NUCLEOTIDE SEQUENCE [LARGE SCALE GENOMIC DNA]</scope>
</reference>
<sequence length="141" mass="16066">MGGRRALHYVLKIGDRGHTARFFRDVLGMKVLRHEEFEEGCKATCNGPYDGKWSKTMIGYGSEDNHFVVELTYNYGIGEYCLGNDFLDKMGFRFGDPVQKVTLAVSNLKKSTAYWHNLLGLKIYHEDESRKSVLLGYGDSQ</sequence>
<keyword evidence="3" id="KW-1185">Reference proteome</keyword>
<dbReference type="InterPro" id="IPR029068">
    <property type="entry name" value="Glyas_Bleomycin-R_OHBP_Dase"/>
</dbReference>
<dbReference type="AlphaFoldDB" id="A0A2G9QLQ3"/>